<dbReference type="InterPro" id="IPR037731">
    <property type="entry name" value="ASY3-like"/>
</dbReference>
<feature type="compositionally biased region" description="Basic residues" evidence="1">
    <location>
        <begin position="216"/>
        <end position="229"/>
    </location>
</feature>
<reference evidence="3 4" key="1">
    <citation type="submission" date="2020-08" db="EMBL/GenBank/DDBJ databases">
        <title>Plant Genome Project.</title>
        <authorList>
            <person name="Zhang R.-G."/>
        </authorList>
    </citation>
    <scope>NUCLEOTIDE SEQUENCE [LARGE SCALE GENOMIC DNA]</scope>
    <source>
        <tissue evidence="3">Rhizome</tissue>
    </source>
</reference>
<name>A0A8J5I432_ZINOF</name>
<dbReference type="AlphaFoldDB" id="A0A8J5I432"/>
<proteinExistence type="predicted"/>
<accession>A0A8J5I432</accession>
<feature type="region of interest" description="Disordered" evidence="1">
    <location>
        <begin position="691"/>
        <end position="714"/>
    </location>
</feature>
<dbReference type="Pfam" id="PF20435">
    <property type="entry name" value="ASY3-like"/>
    <property type="match status" value="1"/>
</dbReference>
<evidence type="ECO:0000259" key="2">
    <source>
        <dbReference type="Pfam" id="PF20435"/>
    </source>
</evidence>
<dbReference type="PANTHER" id="PTHR36027:SF1">
    <property type="entry name" value="MEIOSIS-SPECIFIC PROTEIN ASY3"/>
    <property type="match status" value="1"/>
</dbReference>
<evidence type="ECO:0000313" key="4">
    <source>
        <dbReference type="Proteomes" id="UP000734854"/>
    </source>
</evidence>
<evidence type="ECO:0000313" key="3">
    <source>
        <dbReference type="EMBL" id="KAG6535078.1"/>
    </source>
</evidence>
<protein>
    <recommendedName>
        <fullName evidence="2">Meiosis-specific protein ASY3-like coiled-coil domain-containing protein</fullName>
    </recommendedName>
</protein>
<feature type="compositionally biased region" description="Basic and acidic residues" evidence="1">
    <location>
        <begin position="377"/>
        <end position="387"/>
    </location>
</feature>
<feature type="region of interest" description="Disordered" evidence="1">
    <location>
        <begin position="1"/>
        <end position="24"/>
    </location>
</feature>
<feature type="region of interest" description="Disordered" evidence="1">
    <location>
        <begin position="172"/>
        <end position="244"/>
    </location>
</feature>
<evidence type="ECO:0000256" key="1">
    <source>
        <dbReference type="SAM" id="MobiDB-lite"/>
    </source>
</evidence>
<feature type="domain" description="Meiosis-specific protein ASY3-like coiled-coil" evidence="2">
    <location>
        <begin position="775"/>
        <end position="944"/>
    </location>
</feature>
<feature type="region of interest" description="Disordered" evidence="1">
    <location>
        <begin position="411"/>
        <end position="432"/>
    </location>
</feature>
<dbReference type="GO" id="GO:0051321">
    <property type="term" value="P:meiotic cell cycle"/>
    <property type="evidence" value="ECO:0007669"/>
    <property type="project" value="InterPro"/>
</dbReference>
<comment type="caution">
    <text evidence="3">The sequence shown here is derived from an EMBL/GenBank/DDBJ whole genome shotgun (WGS) entry which is preliminary data.</text>
</comment>
<gene>
    <name evidence="3" type="ORF">ZIOFF_000032</name>
</gene>
<dbReference type="InterPro" id="IPR046845">
    <property type="entry name" value="ASY3-like_CC"/>
</dbReference>
<dbReference type="EMBL" id="JACMSC010000001">
    <property type="protein sequence ID" value="KAG6535078.1"/>
    <property type="molecule type" value="Genomic_DNA"/>
</dbReference>
<feature type="compositionally biased region" description="Polar residues" evidence="1">
    <location>
        <begin position="186"/>
        <end position="201"/>
    </location>
</feature>
<dbReference type="PANTHER" id="PTHR36027">
    <property type="entry name" value="MEIOSIS-SPECIFIC PROTEIN ASY3"/>
    <property type="match status" value="1"/>
</dbReference>
<sequence length="967" mass="110335">MEPEARSNDCPSLGTNDCPPERYPKVSIGITVEKYPKLGSQGETKDGVGLSSWHRRHELDENVIKKNRDPEISENTTKSRTLNAKDVKFQHQMPTPMKTLSGNQASTNKSQDRMQEKTGCIASGIRLEQAANTEMHVLHKGVNMVLPDKMIKHNNEGLKAKLQEILNMASESKQKIELPKPEDKNAINSDQSGKFAQSHQIIDSPVVRDRKTFNKNQRKVRQRKSNRNKMKSDTIETDSESPNEIIRRPLTRSLTQKKASSKTFQKLCQGSVYGKIPLSSSSESKQKLGENNIFTFDGVETKLVNSAQHINYNPNGFKGMKRELKKKGFELPEVHFPEMFSSVKILEANGRGQTVPSPDEATHRRQETRPSANLLFQHDHDKQKTSEKGTYQQLHAEANKNLIPELVANSAGTRQHFGSPEKKSSRGHGKSWEPNVYLDKMIKHDNGKPQTSKKDPNHQSQLEANAHLVTPFVTSSAETQDGHSISLKKKSLSCESVKSQTPNLFLEELVGHDKDTAQKLNKDPNFYLQSEVDKHLVTPLANSAETQEESGCLRRTRYSCEQVETQKLNFYQEKMVEQEKEKPEASKKGLKRHLQSEADSYLVTPLVTSTANIQKHSNSLKRKRYSWEHVDSEVPNNVYLENKVKHPSVQKTIPLMHVQDLNIAMNARSPSPRCKLLDEDLYSPTTTRRLRTSSKSKFMEKHKHKTDSLDSDMESVEQTVEILESENMVLLSEEEENEIKKQPFLSPNKCQPSDFFYKETEEPSGAYEVLEQYPEDSLERAVIQLALVLQRFKTKIRSQICKKSSDILSDVREKVCEQLQHAESRIEKDIGKFLSAGKLKEKCLESKFREQQERLEFVHNKFKEEVGEHLHVCRNTFEEIEAYKIQLKGGFDKQRSGSCDRNTAYMTCALDVMAEASHKQLIGQVEEEIESQITNAEMRVAALHNNANRSLSKLKHVLREWMLERST</sequence>
<keyword evidence="4" id="KW-1185">Reference proteome</keyword>
<dbReference type="Proteomes" id="UP000734854">
    <property type="component" value="Unassembled WGS sequence"/>
</dbReference>
<feature type="compositionally biased region" description="Basic residues" evidence="1">
    <location>
        <begin position="691"/>
        <end position="705"/>
    </location>
</feature>
<feature type="compositionally biased region" description="Basic and acidic residues" evidence="1">
    <location>
        <begin position="172"/>
        <end position="185"/>
    </location>
</feature>
<feature type="region of interest" description="Disordered" evidence="1">
    <location>
        <begin position="350"/>
        <end position="388"/>
    </location>
</feature>
<organism evidence="3 4">
    <name type="scientific">Zingiber officinale</name>
    <name type="common">Ginger</name>
    <name type="synonym">Amomum zingiber</name>
    <dbReference type="NCBI Taxonomy" id="94328"/>
    <lineage>
        <taxon>Eukaryota</taxon>
        <taxon>Viridiplantae</taxon>
        <taxon>Streptophyta</taxon>
        <taxon>Embryophyta</taxon>
        <taxon>Tracheophyta</taxon>
        <taxon>Spermatophyta</taxon>
        <taxon>Magnoliopsida</taxon>
        <taxon>Liliopsida</taxon>
        <taxon>Zingiberales</taxon>
        <taxon>Zingiberaceae</taxon>
        <taxon>Zingiber</taxon>
    </lineage>
</organism>